<sequence length="412" mass="46474">MPLATTDLILAAEKFGTPLYLYDADLMAQRYRELREFITWPRLRIHYAMKANYNPGLLRILNGIDAHLDTVSPAEVLLAKRLGFDNQRILYTANNMTDDEARAVQASGVLLNIDSLSRLARFGQEFPGSRVCLRFNPDVVDGEDPKVRTGGDLTKFGILLQDVEKAKRIIREHHLTVVGLHEHTGSGLTMTESVYQSMQNLMAIATPGNFPDLEFLDFGGGFKVPYRPDEPRVDYPAMGAEITRLFTAFCREYGKDLEMRFEPGKYVVAEAGYLIVEINTIKHNNQRAIAGCNSGFPQLIRPTLYDAYQHIVNLTNPAGDPHPYDIYGNICETGDRFAEQRHIPEIREGDLLAIQNAGAYCYSMGGVYNLRPMPAEAIWHRGRLRLVRRRLTNQELVDRILGESLPSDDSNP</sequence>
<keyword evidence="5 8" id="KW-0457">Lysine biosynthesis</keyword>
<evidence type="ECO:0000259" key="9">
    <source>
        <dbReference type="Pfam" id="PF02784"/>
    </source>
</evidence>
<dbReference type="AlphaFoldDB" id="A0A450XU20"/>
<feature type="binding site" evidence="5">
    <location>
        <position position="305"/>
    </location>
    <ligand>
        <name>substrate</name>
    </ligand>
</feature>
<comment type="subunit">
    <text evidence="5">Homodimer.</text>
</comment>
<dbReference type="NCBIfam" id="TIGR01048">
    <property type="entry name" value="lysA"/>
    <property type="match status" value="1"/>
</dbReference>
<dbReference type="InterPro" id="IPR009006">
    <property type="entry name" value="Ala_racemase/Decarboxylase_C"/>
</dbReference>
<accession>A0A450XU20</accession>
<comment type="caution">
    <text evidence="5">Lacks conserved residue(s) required for the propagation of feature annotation.</text>
</comment>
<feature type="domain" description="Orn/DAP/Arg decarboxylase 2 N-terminal" evidence="9">
    <location>
        <begin position="31"/>
        <end position="269"/>
    </location>
</feature>
<keyword evidence="3 5" id="KW-0663">Pyridoxal phosphate</keyword>
<dbReference type="SUPFAM" id="SSF50621">
    <property type="entry name" value="Alanine racemase C-terminal domain-like"/>
    <property type="match status" value="1"/>
</dbReference>
<dbReference type="PANTHER" id="PTHR43727:SF2">
    <property type="entry name" value="GROUP IV DECARBOXYLASE"/>
    <property type="match status" value="1"/>
</dbReference>
<name>A0A450XU20_9GAMM</name>
<dbReference type="InterPro" id="IPR000183">
    <property type="entry name" value="Orn/DAP/Arg_de-COase"/>
</dbReference>
<dbReference type="CDD" id="cd06828">
    <property type="entry name" value="PLPDE_III_DapDC"/>
    <property type="match status" value="1"/>
</dbReference>
<dbReference type="HAMAP" id="MF_02120">
    <property type="entry name" value="LysA"/>
    <property type="match status" value="1"/>
</dbReference>
<feature type="modified residue" description="N6-(pyridoxal phosphate)lysine" evidence="5 7">
    <location>
        <position position="50"/>
    </location>
</feature>
<evidence type="ECO:0000256" key="7">
    <source>
        <dbReference type="PIRSR" id="PIRSR600183-50"/>
    </source>
</evidence>
<dbReference type="PRINTS" id="PR01181">
    <property type="entry name" value="DAPDCRBXLASE"/>
</dbReference>
<comment type="function">
    <text evidence="5">Specifically catalyzes the decarboxylation of meso-diaminopimelate (meso-DAP) to L-lysine.</text>
</comment>
<keyword evidence="5" id="KW-0028">Amino-acid biosynthesis</keyword>
<feature type="binding site" evidence="5">
    <location>
        <position position="332"/>
    </location>
    <ligand>
        <name>substrate</name>
    </ligand>
</feature>
<comment type="pathway">
    <text evidence="5 8">Amino-acid biosynthesis; L-lysine biosynthesis via DAP pathway; L-lysine from DL-2,6-diaminopimelate: step 1/1.</text>
</comment>
<feature type="active site" description="Proton donor" evidence="7">
    <location>
        <position position="331"/>
    </location>
</feature>
<comment type="similarity">
    <text evidence="5">Belongs to the Orn/Lys/Arg decarboxylase class-II family. LysA subfamily.</text>
</comment>
<protein>
    <recommendedName>
        <fullName evidence="5 6">Diaminopimelate decarboxylase</fullName>
        <shortName evidence="5">DAP decarboxylase</shortName>
        <shortName evidence="5">DAPDC</shortName>
        <ecNumber evidence="5 6">4.1.1.20</ecNumber>
    </recommendedName>
</protein>
<evidence type="ECO:0000313" key="11">
    <source>
        <dbReference type="EMBL" id="VFK32814.1"/>
    </source>
</evidence>
<evidence type="ECO:0000313" key="10">
    <source>
        <dbReference type="EMBL" id="VFK17992.1"/>
    </source>
</evidence>
<dbReference type="Gene3D" id="2.40.37.10">
    <property type="entry name" value="Lyase, Ornithine Decarboxylase, Chain A, domain 1"/>
    <property type="match status" value="1"/>
</dbReference>
<dbReference type="EC" id="4.1.1.20" evidence="5 6"/>
<dbReference type="InterPro" id="IPR002986">
    <property type="entry name" value="DAP_deCOOHase_LysA"/>
</dbReference>
<dbReference type="GO" id="GO:0009089">
    <property type="term" value="P:lysine biosynthetic process via diaminopimelate"/>
    <property type="evidence" value="ECO:0007669"/>
    <property type="project" value="UniProtKB-UniRule"/>
</dbReference>
<evidence type="ECO:0000256" key="4">
    <source>
        <dbReference type="ARBA" id="ARBA00023239"/>
    </source>
</evidence>
<dbReference type="EMBL" id="CAADFP010000182">
    <property type="protein sequence ID" value="VFK32814.1"/>
    <property type="molecule type" value="Genomic_DNA"/>
</dbReference>
<dbReference type="GO" id="GO:0030170">
    <property type="term" value="F:pyridoxal phosphate binding"/>
    <property type="evidence" value="ECO:0007669"/>
    <property type="project" value="UniProtKB-UniRule"/>
</dbReference>
<dbReference type="Gene3D" id="3.20.20.10">
    <property type="entry name" value="Alanine racemase"/>
    <property type="match status" value="1"/>
</dbReference>
<proteinExistence type="inferred from homology"/>
<dbReference type="Pfam" id="PF02784">
    <property type="entry name" value="Orn_Arg_deC_N"/>
    <property type="match status" value="1"/>
</dbReference>
<dbReference type="PANTHER" id="PTHR43727">
    <property type="entry name" value="DIAMINOPIMELATE DECARBOXYLASE"/>
    <property type="match status" value="1"/>
</dbReference>
<keyword evidence="2 5" id="KW-0210">Decarboxylase</keyword>
<feature type="binding site" evidence="5">
    <location>
        <position position="360"/>
    </location>
    <ligand>
        <name>pyridoxal 5'-phosphate</name>
        <dbReference type="ChEBI" id="CHEBI:597326"/>
    </ligand>
</feature>
<dbReference type="InterPro" id="IPR022644">
    <property type="entry name" value="De-COase2_N"/>
</dbReference>
<evidence type="ECO:0000256" key="2">
    <source>
        <dbReference type="ARBA" id="ARBA00022793"/>
    </source>
</evidence>
<feature type="binding site" evidence="5">
    <location>
        <position position="221"/>
    </location>
    <ligand>
        <name>pyridoxal 5'-phosphate</name>
        <dbReference type="ChEBI" id="CHEBI:597326"/>
    </ligand>
</feature>
<gene>
    <name evidence="5" type="primary">lysA</name>
    <name evidence="10" type="ORF">BECKLPF1236A_GA0070988_101865</name>
    <name evidence="11" type="ORF">BECKLPF1236C_GA0070990_101825</name>
</gene>
<evidence type="ECO:0000256" key="3">
    <source>
        <dbReference type="ARBA" id="ARBA00022898"/>
    </source>
</evidence>
<dbReference type="EMBL" id="CAADFM010000186">
    <property type="protein sequence ID" value="VFK17992.1"/>
    <property type="molecule type" value="Genomic_DNA"/>
</dbReference>
<organism evidence="11">
    <name type="scientific">Candidatus Kentrum sp. LPFa</name>
    <dbReference type="NCBI Taxonomy" id="2126335"/>
    <lineage>
        <taxon>Bacteria</taxon>
        <taxon>Pseudomonadati</taxon>
        <taxon>Pseudomonadota</taxon>
        <taxon>Gammaproteobacteria</taxon>
        <taxon>Candidatus Kentrum</taxon>
    </lineage>
</organism>
<dbReference type="SUPFAM" id="SSF51419">
    <property type="entry name" value="PLP-binding barrel"/>
    <property type="match status" value="1"/>
</dbReference>
<comment type="catalytic activity">
    <reaction evidence="5 8">
        <text>meso-2,6-diaminopimelate + H(+) = L-lysine + CO2</text>
        <dbReference type="Rhea" id="RHEA:15101"/>
        <dbReference type="ChEBI" id="CHEBI:15378"/>
        <dbReference type="ChEBI" id="CHEBI:16526"/>
        <dbReference type="ChEBI" id="CHEBI:32551"/>
        <dbReference type="ChEBI" id="CHEBI:57791"/>
        <dbReference type="EC" id="4.1.1.20"/>
    </reaction>
</comment>
<dbReference type="PRINTS" id="PR01179">
    <property type="entry name" value="ODADCRBXLASE"/>
</dbReference>
<feature type="binding site" evidence="5">
    <location>
        <position position="360"/>
    </location>
    <ligand>
        <name>substrate</name>
    </ligand>
</feature>
<dbReference type="GO" id="GO:0008836">
    <property type="term" value="F:diaminopimelate decarboxylase activity"/>
    <property type="evidence" value="ECO:0007669"/>
    <property type="project" value="UniProtKB-UniRule"/>
</dbReference>
<dbReference type="InterPro" id="IPR029066">
    <property type="entry name" value="PLP-binding_barrel"/>
</dbReference>
<feature type="binding site" evidence="5">
    <location>
        <position position="301"/>
    </location>
    <ligand>
        <name>substrate</name>
    </ligand>
</feature>
<reference evidence="11" key="1">
    <citation type="submission" date="2019-02" db="EMBL/GenBank/DDBJ databases">
        <authorList>
            <person name="Gruber-Vodicka R. H."/>
            <person name="Seah K. B. B."/>
        </authorList>
    </citation>
    <scope>NUCLEOTIDE SEQUENCE</scope>
    <source>
        <strain evidence="10">BECK_S312</strain>
        <strain evidence="11">BECK_S426</strain>
    </source>
</reference>
<evidence type="ECO:0000256" key="8">
    <source>
        <dbReference type="RuleBase" id="RU003738"/>
    </source>
</evidence>
<evidence type="ECO:0000256" key="1">
    <source>
        <dbReference type="ARBA" id="ARBA00001933"/>
    </source>
</evidence>
<dbReference type="UniPathway" id="UPA00034">
    <property type="reaction ID" value="UER00027"/>
</dbReference>
<evidence type="ECO:0000256" key="5">
    <source>
        <dbReference type="HAMAP-Rule" id="MF_02120"/>
    </source>
</evidence>
<evidence type="ECO:0000256" key="6">
    <source>
        <dbReference type="NCBIfam" id="TIGR01048"/>
    </source>
</evidence>
<comment type="cofactor">
    <cofactor evidence="1 5 7 8">
        <name>pyridoxal 5'-phosphate</name>
        <dbReference type="ChEBI" id="CHEBI:597326"/>
    </cofactor>
</comment>
<keyword evidence="4 5" id="KW-0456">Lyase</keyword>